<name>A0ABZ0TNU9_9SPHI</name>
<dbReference type="EMBL" id="CP139558">
    <property type="protein sequence ID" value="WPU94132.1"/>
    <property type="molecule type" value="Genomic_DNA"/>
</dbReference>
<protein>
    <recommendedName>
        <fullName evidence="4">DUF2946 domain-containing protein</fullName>
    </recommendedName>
</protein>
<evidence type="ECO:0008006" key="4">
    <source>
        <dbReference type="Google" id="ProtNLM"/>
    </source>
</evidence>
<proteinExistence type="predicted"/>
<dbReference type="RefSeq" id="WP_321563257.1">
    <property type="nucleotide sequence ID" value="NZ_CP139558.1"/>
</dbReference>
<keyword evidence="1" id="KW-0812">Transmembrane</keyword>
<keyword evidence="3" id="KW-1185">Reference proteome</keyword>
<feature type="transmembrane region" description="Helical" evidence="1">
    <location>
        <begin position="7"/>
        <end position="26"/>
    </location>
</feature>
<accession>A0ABZ0TNU9</accession>
<organism evidence="2 3">
    <name type="scientific">Mucilaginibacter sabulilitoris</name>
    <dbReference type="NCBI Taxonomy" id="1173583"/>
    <lineage>
        <taxon>Bacteria</taxon>
        <taxon>Pseudomonadati</taxon>
        <taxon>Bacteroidota</taxon>
        <taxon>Sphingobacteriia</taxon>
        <taxon>Sphingobacteriales</taxon>
        <taxon>Sphingobacteriaceae</taxon>
        <taxon>Mucilaginibacter</taxon>
    </lineage>
</organism>
<keyword evidence="1" id="KW-0472">Membrane</keyword>
<gene>
    <name evidence="2" type="ORF">SNE25_01165</name>
</gene>
<reference evidence="2 3" key="1">
    <citation type="submission" date="2023-11" db="EMBL/GenBank/DDBJ databases">
        <title>Analysis of the Genomes of Mucilaginibacter gossypii cycad 4 and M. sabulilitoris SNA2: microbes with the potential for plant growth promotion.</title>
        <authorList>
            <person name="Hirsch A.M."/>
            <person name="Humm E."/>
            <person name="Rubbi M."/>
            <person name="Del Vecchio G."/>
            <person name="Ha S.M."/>
            <person name="Pellegrini M."/>
            <person name="Gunsalus R.P."/>
        </authorList>
    </citation>
    <scope>NUCLEOTIDE SEQUENCE [LARGE SCALE GENOMIC DNA]</scope>
    <source>
        <strain evidence="2 3">SNA2</strain>
    </source>
</reference>
<evidence type="ECO:0000256" key="1">
    <source>
        <dbReference type="SAM" id="Phobius"/>
    </source>
</evidence>
<dbReference type="Proteomes" id="UP001324380">
    <property type="component" value="Chromosome"/>
</dbReference>
<evidence type="ECO:0000313" key="2">
    <source>
        <dbReference type="EMBL" id="WPU94132.1"/>
    </source>
</evidence>
<sequence>MKKTKLHIIYSWLLLICFTAGQYVVYTHQHLFVKGITKTSYTANDHHQQTVKEKCYLCDAMHHQVAIIDNPFHFDTQIAVPYFFKACNYGFVSIGLILAAGRAPPVLS</sequence>
<keyword evidence="1" id="KW-1133">Transmembrane helix</keyword>
<evidence type="ECO:0000313" key="3">
    <source>
        <dbReference type="Proteomes" id="UP001324380"/>
    </source>
</evidence>